<name>A0ABS2CGA0_9NEIS</name>
<dbReference type="PANTHER" id="PTHR24220:SF611">
    <property type="entry name" value="ATP-BINDING COMPONENT OF ABC TRANSPORTER-RELATED"/>
    <property type="match status" value="1"/>
</dbReference>
<accession>A0ABS2CGA0</accession>
<dbReference type="PANTHER" id="PTHR24220">
    <property type="entry name" value="IMPORT ATP-BINDING PROTEIN"/>
    <property type="match status" value="1"/>
</dbReference>
<dbReference type="PROSITE" id="PS00211">
    <property type="entry name" value="ABC_TRANSPORTER_1"/>
    <property type="match status" value="1"/>
</dbReference>
<dbReference type="SMART" id="SM00382">
    <property type="entry name" value="AAA"/>
    <property type="match status" value="1"/>
</dbReference>
<dbReference type="InterPro" id="IPR017911">
    <property type="entry name" value="MacB-like_ATP-bd"/>
</dbReference>
<dbReference type="GO" id="GO:0005524">
    <property type="term" value="F:ATP binding"/>
    <property type="evidence" value="ECO:0007669"/>
    <property type="project" value="UniProtKB-KW"/>
</dbReference>
<evidence type="ECO:0000256" key="2">
    <source>
        <dbReference type="ARBA" id="ARBA00022475"/>
    </source>
</evidence>
<dbReference type="Pfam" id="PF00005">
    <property type="entry name" value="ABC_tran"/>
    <property type="match status" value="1"/>
</dbReference>
<evidence type="ECO:0000313" key="6">
    <source>
        <dbReference type="EMBL" id="MBM5572421.1"/>
    </source>
</evidence>
<keyword evidence="1" id="KW-0813">Transport</keyword>
<dbReference type="Proteomes" id="UP001195660">
    <property type="component" value="Unassembled WGS sequence"/>
</dbReference>
<dbReference type="RefSeq" id="WP_203571753.1">
    <property type="nucleotide sequence ID" value="NZ_WOFE01000007.1"/>
</dbReference>
<protein>
    <submittedName>
        <fullName evidence="6">ATP-binding cassette domain-containing protein</fullName>
    </submittedName>
</protein>
<dbReference type="InterPro" id="IPR015854">
    <property type="entry name" value="ABC_transpr_LolD-like"/>
</dbReference>
<dbReference type="PROSITE" id="PS50893">
    <property type="entry name" value="ABC_TRANSPORTER_2"/>
    <property type="match status" value="1"/>
</dbReference>
<reference evidence="6 7" key="1">
    <citation type="submission" date="2019-11" db="EMBL/GenBank/DDBJ databases">
        <title>Novel Deefgea species.</title>
        <authorList>
            <person name="Han J.-H."/>
        </authorList>
    </citation>
    <scope>NUCLEOTIDE SEQUENCE [LARGE SCALE GENOMIC DNA]</scope>
    <source>
        <strain evidence="6 7">LMG 24817</strain>
    </source>
</reference>
<keyword evidence="7" id="KW-1185">Reference proteome</keyword>
<evidence type="ECO:0000256" key="1">
    <source>
        <dbReference type="ARBA" id="ARBA00022448"/>
    </source>
</evidence>
<keyword evidence="4 6" id="KW-0067">ATP-binding</keyword>
<dbReference type="SUPFAM" id="SSF52540">
    <property type="entry name" value="P-loop containing nucleoside triphosphate hydrolases"/>
    <property type="match status" value="1"/>
</dbReference>
<evidence type="ECO:0000259" key="5">
    <source>
        <dbReference type="PROSITE" id="PS50893"/>
    </source>
</evidence>
<dbReference type="InterPro" id="IPR017871">
    <property type="entry name" value="ABC_transporter-like_CS"/>
</dbReference>
<organism evidence="6 7">
    <name type="scientific">Deefgea chitinilytica</name>
    <dbReference type="NCBI Taxonomy" id="570276"/>
    <lineage>
        <taxon>Bacteria</taxon>
        <taxon>Pseudomonadati</taxon>
        <taxon>Pseudomonadota</taxon>
        <taxon>Betaproteobacteria</taxon>
        <taxon>Neisseriales</taxon>
        <taxon>Chitinibacteraceae</taxon>
        <taxon>Deefgea</taxon>
    </lineage>
</organism>
<dbReference type="InterPro" id="IPR003593">
    <property type="entry name" value="AAA+_ATPase"/>
</dbReference>
<dbReference type="EMBL" id="WOFE01000007">
    <property type="protein sequence ID" value="MBM5572421.1"/>
    <property type="molecule type" value="Genomic_DNA"/>
</dbReference>
<evidence type="ECO:0000313" key="7">
    <source>
        <dbReference type="Proteomes" id="UP001195660"/>
    </source>
</evidence>
<proteinExistence type="predicted"/>
<dbReference type="InterPro" id="IPR003439">
    <property type="entry name" value="ABC_transporter-like_ATP-bd"/>
</dbReference>
<evidence type="ECO:0000256" key="3">
    <source>
        <dbReference type="ARBA" id="ARBA00022741"/>
    </source>
</evidence>
<dbReference type="Gene3D" id="3.40.50.300">
    <property type="entry name" value="P-loop containing nucleotide triphosphate hydrolases"/>
    <property type="match status" value="1"/>
</dbReference>
<comment type="caution">
    <text evidence="6">The sequence shown here is derived from an EMBL/GenBank/DDBJ whole genome shotgun (WGS) entry which is preliminary data.</text>
</comment>
<sequence>MLIELADLQFTWPRAAQPTLDIPAFTLGRGERVFLHGPSGSGKSTLLSILTGIQVPQRGQVWMLGQNLAVMSGPARDRFRADHIGYVFQQFNLLSYLSVLDNVLLPCQFSKIRRHRAGNPQQQALHLLERLDLTAYLNCTVNALSVGQQQRVALARALIGAPEVLIADEPTSALDVDRRTAFIKLLFECADEQQTAVLLVSHDPQLALQFDRSVDLLRINRGNLELADV</sequence>
<keyword evidence="3" id="KW-0547">Nucleotide-binding</keyword>
<dbReference type="CDD" id="cd03255">
    <property type="entry name" value="ABC_MJ0796_LolCDE_FtsE"/>
    <property type="match status" value="1"/>
</dbReference>
<feature type="domain" description="ABC transporter" evidence="5">
    <location>
        <begin position="3"/>
        <end position="229"/>
    </location>
</feature>
<keyword evidence="2" id="KW-0472">Membrane</keyword>
<gene>
    <name evidence="6" type="ORF">GM173_12665</name>
</gene>
<dbReference type="InterPro" id="IPR027417">
    <property type="entry name" value="P-loop_NTPase"/>
</dbReference>
<evidence type="ECO:0000256" key="4">
    <source>
        <dbReference type="ARBA" id="ARBA00022840"/>
    </source>
</evidence>
<keyword evidence="2" id="KW-1003">Cell membrane</keyword>